<dbReference type="PANTHER" id="PTHR23024:SF639">
    <property type="entry name" value="CARBOXYLESTERASE 11-RELATED"/>
    <property type="match status" value="1"/>
</dbReference>
<dbReference type="Gene3D" id="3.40.50.1820">
    <property type="entry name" value="alpha/beta hydrolase"/>
    <property type="match status" value="1"/>
</dbReference>
<name>A0AAV2GRP3_9ROSI</name>
<evidence type="ECO:0000313" key="5">
    <source>
        <dbReference type="EMBL" id="CAL1413448.1"/>
    </source>
</evidence>
<dbReference type="Proteomes" id="UP001497516">
    <property type="component" value="Chromosome 9"/>
</dbReference>
<sequence length="398" mass="43623">MISSLVANLGTIAAKYQRKRLLQTLTHQQQQNPPTPSPNPFGITSRPSSESPAGSNPSFVNGVATKDLHIDPLSSLSIRIFLPDTVVSAGSGICPRYGGYLPPSGKQRRLLRKLPVVLQFHGGGFVSGSNESAENDLFCRRVAKAWDSLVVAVGYRLAPESKYPAAYEDGVKVLNWFVKQSNLGVYGGLGVQSGNFDSFGVSMVEPWLAAHGDPSRCVLLGVSSGANIANYVAEKAVEEGNLLNPVKIVAQVLMYPFFMGTTVPSHCEVNYTTSYFYSKSMYKMAWKLFLPEVGAFDDLDHHPAANPLVPGKHPPLKHMPPTLTIIAEHDFMRERAIAYSEELRRVNVDAPLLEYKNVGHEFATLGWLLQTPQAQACAEDIGIWVKKYISVRGNELSY</sequence>
<keyword evidence="2" id="KW-0378">Hydrolase</keyword>
<evidence type="ECO:0000313" key="6">
    <source>
        <dbReference type="Proteomes" id="UP001497516"/>
    </source>
</evidence>
<evidence type="ECO:0000256" key="1">
    <source>
        <dbReference type="ARBA" id="ARBA00010515"/>
    </source>
</evidence>
<dbReference type="InterPro" id="IPR013094">
    <property type="entry name" value="AB_hydrolase_3"/>
</dbReference>
<accession>A0AAV2GRP3</accession>
<dbReference type="AlphaFoldDB" id="A0AAV2GRP3"/>
<evidence type="ECO:0000256" key="2">
    <source>
        <dbReference type="ARBA" id="ARBA00022801"/>
    </source>
</evidence>
<dbReference type="EMBL" id="OZ034822">
    <property type="protein sequence ID" value="CAL1413448.1"/>
    <property type="molecule type" value="Genomic_DNA"/>
</dbReference>
<protein>
    <recommendedName>
        <fullName evidence="4">Alpha/beta hydrolase fold-3 domain-containing protein</fullName>
    </recommendedName>
</protein>
<evidence type="ECO:0000256" key="3">
    <source>
        <dbReference type="SAM" id="MobiDB-lite"/>
    </source>
</evidence>
<dbReference type="Pfam" id="PF07859">
    <property type="entry name" value="Abhydrolase_3"/>
    <property type="match status" value="1"/>
</dbReference>
<reference evidence="5 6" key="1">
    <citation type="submission" date="2024-04" db="EMBL/GenBank/DDBJ databases">
        <authorList>
            <person name="Fracassetti M."/>
        </authorList>
    </citation>
    <scope>NUCLEOTIDE SEQUENCE [LARGE SCALE GENOMIC DNA]</scope>
</reference>
<dbReference type="InterPro" id="IPR050466">
    <property type="entry name" value="Carboxylest/Gibb_receptor"/>
</dbReference>
<dbReference type="PROSITE" id="PS01173">
    <property type="entry name" value="LIPASE_GDXG_HIS"/>
    <property type="match status" value="1"/>
</dbReference>
<evidence type="ECO:0000259" key="4">
    <source>
        <dbReference type="Pfam" id="PF07859"/>
    </source>
</evidence>
<dbReference type="SUPFAM" id="SSF53474">
    <property type="entry name" value="alpha/beta-Hydrolases"/>
    <property type="match status" value="1"/>
</dbReference>
<feature type="region of interest" description="Disordered" evidence="3">
    <location>
        <begin position="26"/>
        <end position="58"/>
    </location>
</feature>
<organism evidence="5 6">
    <name type="scientific">Linum trigynum</name>
    <dbReference type="NCBI Taxonomy" id="586398"/>
    <lineage>
        <taxon>Eukaryota</taxon>
        <taxon>Viridiplantae</taxon>
        <taxon>Streptophyta</taxon>
        <taxon>Embryophyta</taxon>
        <taxon>Tracheophyta</taxon>
        <taxon>Spermatophyta</taxon>
        <taxon>Magnoliopsida</taxon>
        <taxon>eudicotyledons</taxon>
        <taxon>Gunneridae</taxon>
        <taxon>Pentapetalae</taxon>
        <taxon>rosids</taxon>
        <taxon>fabids</taxon>
        <taxon>Malpighiales</taxon>
        <taxon>Linaceae</taxon>
        <taxon>Linum</taxon>
    </lineage>
</organism>
<comment type="similarity">
    <text evidence="1">Belongs to the 'GDXG' lipolytic enzyme family.</text>
</comment>
<feature type="compositionally biased region" description="Polar residues" evidence="3">
    <location>
        <begin position="45"/>
        <end position="58"/>
    </location>
</feature>
<gene>
    <name evidence="5" type="ORF">LTRI10_LOCUS52681</name>
</gene>
<dbReference type="GO" id="GO:0016787">
    <property type="term" value="F:hydrolase activity"/>
    <property type="evidence" value="ECO:0007669"/>
    <property type="project" value="UniProtKB-KW"/>
</dbReference>
<dbReference type="InterPro" id="IPR002168">
    <property type="entry name" value="Lipase_GDXG_HIS_AS"/>
</dbReference>
<keyword evidence="6" id="KW-1185">Reference proteome</keyword>
<dbReference type="PANTHER" id="PTHR23024">
    <property type="entry name" value="ARYLACETAMIDE DEACETYLASE"/>
    <property type="match status" value="1"/>
</dbReference>
<feature type="domain" description="Alpha/beta hydrolase fold-3" evidence="4">
    <location>
        <begin position="117"/>
        <end position="363"/>
    </location>
</feature>
<dbReference type="InterPro" id="IPR029058">
    <property type="entry name" value="AB_hydrolase_fold"/>
</dbReference>
<proteinExistence type="inferred from homology"/>